<proteinExistence type="predicted"/>
<accession>A0A7N9DGB7</accession>
<organism evidence="1 2">
    <name type="scientific">Macaca fascicularis</name>
    <name type="common">Crab-eating macaque</name>
    <name type="synonym">Cynomolgus monkey</name>
    <dbReference type="NCBI Taxonomy" id="9541"/>
    <lineage>
        <taxon>Eukaryota</taxon>
        <taxon>Metazoa</taxon>
        <taxon>Chordata</taxon>
        <taxon>Craniata</taxon>
        <taxon>Vertebrata</taxon>
        <taxon>Euteleostomi</taxon>
        <taxon>Mammalia</taxon>
        <taxon>Eutheria</taxon>
        <taxon>Euarchontoglires</taxon>
        <taxon>Primates</taxon>
        <taxon>Haplorrhini</taxon>
        <taxon>Catarrhini</taxon>
        <taxon>Cercopithecidae</taxon>
        <taxon>Cercopithecinae</taxon>
        <taxon>Macaca</taxon>
    </lineage>
</organism>
<reference evidence="1 2" key="1">
    <citation type="submission" date="2013-03" db="EMBL/GenBank/DDBJ databases">
        <authorList>
            <person name="Warren W."/>
            <person name="Wilson R.K."/>
        </authorList>
    </citation>
    <scope>NUCLEOTIDE SEQUENCE</scope>
</reference>
<name>A0A7N9DGB7_MACFA</name>
<reference evidence="1" key="3">
    <citation type="submission" date="2025-09" db="UniProtKB">
        <authorList>
            <consortium name="Ensembl"/>
        </authorList>
    </citation>
    <scope>IDENTIFICATION</scope>
</reference>
<reference evidence="1" key="2">
    <citation type="submission" date="2025-08" db="UniProtKB">
        <authorList>
            <consortium name="Ensembl"/>
        </authorList>
    </citation>
    <scope>IDENTIFICATION</scope>
</reference>
<keyword evidence="2" id="KW-1185">Reference proteome</keyword>
<dbReference type="Ensembl" id="ENSMFAT00000082156.1">
    <property type="protein sequence ID" value="ENSMFAP00000064085.1"/>
    <property type="gene ID" value="ENSMFAG00000052223.1"/>
</dbReference>
<sequence length="106" mass="11850">RAGKMVNTKCPLLSKMLSTCTLPTSPPASRSAMAPSRLAATLNVDIKCSRHHPSKANVAHCYPFTPAEWLHKFKTVHFFFFFFFETESRSVTQAGVQWCDLSSLQA</sequence>
<evidence type="ECO:0000313" key="1">
    <source>
        <dbReference type="Ensembl" id="ENSMFAP00000064085.1"/>
    </source>
</evidence>
<protein>
    <submittedName>
        <fullName evidence="1">Uncharacterized protein</fullName>
    </submittedName>
</protein>
<dbReference type="Proteomes" id="UP000233100">
    <property type="component" value="Chromosome 17"/>
</dbReference>
<dbReference type="AlphaFoldDB" id="A0A7N9DGB7"/>
<evidence type="ECO:0000313" key="2">
    <source>
        <dbReference type="Proteomes" id="UP000233100"/>
    </source>
</evidence>